<gene>
    <name evidence="2" type="ORF">QQX04_00250</name>
</gene>
<evidence type="ECO:0000313" key="3">
    <source>
        <dbReference type="Proteomes" id="UP001172738"/>
    </source>
</evidence>
<evidence type="ECO:0000256" key="1">
    <source>
        <dbReference type="SAM" id="Phobius"/>
    </source>
</evidence>
<dbReference type="RefSeq" id="WP_301125029.1">
    <property type="nucleotide sequence ID" value="NZ_JAUHPV010000001.1"/>
</dbReference>
<dbReference type="Proteomes" id="UP001172738">
    <property type="component" value="Unassembled WGS sequence"/>
</dbReference>
<evidence type="ECO:0000313" key="2">
    <source>
        <dbReference type="EMBL" id="MDN4471419.1"/>
    </source>
</evidence>
<organism evidence="2 3">
    <name type="scientific">Demequina zhanjiangensis</name>
    <dbReference type="NCBI Taxonomy" id="3051659"/>
    <lineage>
        <taxon>Bacteria</taxon>
        <taxon>Bacillati</taxon>
        <taxon>Actinomycetota</taxon>
        <taxon>Actinomycetes</taxon>
        <taxon>Micrococcales</taxon>
        <taxon>Demequinaceae</taxon>
        <taxon>Demequina</taxon>
    </lineage>
</organism>
<accession>A0ABT8FX04</accession>
<keyword evidence="1" id="KW-0812">Transmembrane</keyword>
<dbReference type="EMBL" id="JAUHPV010000001">
    <property type="protein sequence ID" value="MDN4471419.1"/>
    <property type="molecule type" value="Genomic_DNA"/>
</dbReference>
<sequence>MSDLGDLIKGAGDAHAAALDARRDDRGNRDDVATSVVVSIRRRRAFRAGATGLVAAVGVGALAVTAVAALGPDEQIPAVPAITGAGDRCDLDTYPIPNLAAIPESGFKGRLYADFDTDTYMYRTAEGSLRQLEEDEDGRWRDPETGIPFDDLEEYGPEGFFEIGIDRLVFDVRSGGMNLQADPTEQYFEWTTVVPPEAPEGVSMYQLVQAHEAPLLHGGMGISPTLAGDDAVVEQIVTRTDGSQETERVLFGHVPRGFADPESVASFATRVTLPSGESVAVTTTRDPAQVFDAFCGENTSRWQNELEEQQAAARASFEAQPERGFLDGLESDVFACGAPLDPALEGEVVSRERRVGIVWNEEDQYQTDYGQGATVLGIAGLAQRWNEFEAYDGYLSAGWGGSWSEDDDGTVTNGSHDFLLPAFIDDDGVIVGYADPRSEQGTFYVHGAWGSVPTRVFVYDEAERFACADVPVRDLEEAMPVVLTGIGPTVDDMDWAWFRVEG</sequence>
<keyword evidence="3" id="KW-1185">Reference proteome</keyword>
<keyword evidence="1" id="KW-1133">Transmembrane helix</keyword>
<feature type="transmembrane region" description="Helical" evidence="1">
    <location>
        <begin position="50"/>
        <end position="71"/>
    </location>
</feature>
<protein>
    <submittedName>
        <fullName evidence="2">Uncharacterized protein</fullName>
    </submittedName>
</protein>
<keyword evidence="1" id="KW-0472">Membrane</keyword>
<reference evidence="2" key="1">
    <citation type="submission" date="2023-06" db="EMBL/GenBank/DDBJ databases">
        <title>SYSU T00b26.</title>
        <authorList>
            <person name="Gao L."/>
            <person name="Fang B.-Z."/>
            <person name="Li W.-J."/>
        </authorList>
    </citation>
    <scope>NUCLEOTIDE SEQUENCE</scope>
    <source>
        <strain evidence="2">SYSU T00b26</strain>
    </source>
</reference>
<proteinExistence type="predicted"/>
<name>A0ABT8FX04_9MICO</name>
<comment type="caution">
    <text evidence="2">The sequence shown here is derived from an EMBL/GenBank/DDBJ whole genome shotgun (WGS) entry which is preliminary data.</text>
</comment>